<name>A0ABT9JCT9_9RHOB</name>
<gene>
    <name evidence="11" type="ORF">Q5Y72_10850</name>
</gene>
<dbReference type="SMART" id="SM00387">
    <property type="entry name" value="HATPase_c"/>
    <property type="match status" value="1"/>
</dbReference>
<evidence type="ECO:0000313" key="11">
    <source>
        <dbReference type="EMBL" id="MDP5307589.1"/>
    </source>
</evidence>
<feature type="transmembrane region" description="Helical" evidence="9">
    <location>
        <begin position="156"/>
        <end position="179"/>
    </location>
</feature>
<evidence type="ECO:0000256" key="2">
    <source>
        <dbReference type="ARBA" id="ARBA00012438"/>
    </source>
</evidence>
<evidence type="ECO:0000256" key="4">
    <source>
        <dbReference type="ARBA" id="ARBA00022679"/>
    </source>
</evidence>
<dbReference type="Proteomes" id="UP001224997">
    <property type="component" value="Unassembled WGS sequence"/>
</dbReference>
<comment type="caution">
    <text evidence="11">The sequence shown here is derived from an EMBL/GenBank/DDBJ whole genome shotgun (WGS) entry which is preliminary data.</text>
</comment>
<dbReference type="InterPro" id="IPR036097">
    <property type="entry name" value="HisK_dim/P_sf"/>
</dbReference>
<dbReference type="PROSITE" id="PS50109">
    <property type="entry name" value="HIS_KIN"/>
    <property type="match status" value="1"/>
</dbReference>
<keyword evidence="3" id="KW-0597">Phosphoprotein</keyword>
<dbReference type="Pfam" id="PF00512">
    <property type="entry name" value="HisKA"/>
    <property type="match status" value="1"/>
</dbReference>
<evidence type="ECO:0000256" key="5">
    <source>
        <dbReference type="ARBA" id="ARBA00022741"/>
    </source>
</evidence>
<dbReference type="EMBL" id="JAVAMQ010000008">
    <property type="protein sequence ID" value="MDP5307589.1"/>
    <property type="molecule type" value="Genomic_DNA"/>
</dbReference>
<evidence type="ECO:0000259" key="10">
    <source>
        <dbReference type="PROSITE" id="PS50109"/>
    </source>
</evidence>
<keyword evidence="5" id="KW-0547">Nucleotide-binding</keyword>
<dbReference type="SMART" id="SM00388">
    <property type="entry name" value="HisKA"/>
    <property type="match status" value="1"/>
</dbReference>
<dbReference type="InterPro" id="IPR003594">
    <property type="entry name" value="HATPase_dom"/>
</dbReference>
<evidence type="ECO:0000256" key="8">
    <source>
        <dbReference type="ARBA" id="ARBA00023012"/>
    </source>
</evidence>
<protein>
    <recommendedName>
        <fullName evidence="2">histidine kinase</fullName>
        <ecNumber evidence="2">2.7.13.3</ecNumber>
    </recommendedName>
</protein>
<dbReference type="InterPro" id="IPR004358">
    <property type="entry name" value="Sig_transdc_His_kin-like_C"/>
</dbReference>
<keyword evidence="9" id="KW-0472">Membrane</keyword>
<dbReference type="PANTHER" id="PTHR43065:SF10">
    <property type="entry name" value="PEROXIDE STRESS-ACTIVATED HISTIDINE KINASE MAK3"/>
    <property type="match status" value="1"/>
</dbReference>
<comment type="catalytic activity">
    <reaction evidence="1">
        <text>ATP + protein L-histidine = ADP + protein N-phospho-L-histidine.</text>
        <dbReference type="EC" id="2.7.13.3"/>
    </reaction>
</comment>
<keyword evidence="12" id="KW-1185">Reference proteome</keyword>
<dbReference type="Pfam" id="PF02518">
    <property type="entry name" value="HATPase_c"/>
    <property type="match status" value="1"/>
</dbReference>
<evidence type="ECO:0000313" key="12">
    <source>
        <dbReference type="Proteomes" id="UP001224997"/>
    </source>
</evidence>
<dbReference type="SUPFAM" id="SSF47384">
    <property type="entry name" value="Homodimeric domain of signal transducing histidine kinase"/>
    <property type="match status" value="1"/>
</dbReference>
<dbReference type="InterPro" id="IPR036890">
    <property type="entry name" value="HATPase_C_sf"/>
</dbReference>
<evidence type="ECO:0000256" key="9">
    <source>
        <dbReference type="SAM" id="Phobius"/>
    </source>
</evidence>
<dbReference type="CDD" id="cd00082">
    <property type="entry name" value="HisKA"/>
    <property type="match status" value="1"/>
</dbReference>
<keyword evidence="9" id="KW-0812">Transmembrane</keyword>
<keyword evidence="8" id="KW-0902">Two-component regulatory system</keyword>
<dbReference type="Gene3D" id="3.30.565.10">
    <property type="entry name" value="Histidine kinase-like ATPase, C-terminal domain"/>
    <property type="match status" value="1"/>
</dbReference>
<evidence type="ECO:0000256" key="7">
    <source>
        <dbReference type="ARBA" id="ARBA00022840"/>
    </source>
</evidence>
<dbReference type="Gene3D" id="1.10.287.130">
    <property type="match status" value="1"/>
</dbReference>
<sequence>MRLNTISGRFAALTIIFVMLAELFILLPALASFRLGYLESRLERAQIASLALLATDESLASDLESELLQNAGVFNVVLRRDDIRQLVLASSMPGPVAATFDLREDGVLQTIDDAVVALLDDQNRVIRVIGSPVNQAGQLIEITMPTAPLRSAMVEYGLRLLALSAAFSILTAVLLNIAAQRLILVPIRRVISHMTAYAGAPEDPLSIISPNARLAELRDAETALEAMQKTVTSSLKQKDRMAQLGQAVAKISHDLRNILTTAQIFADRLEDSADPKVRRAAPKLVNSITRAVNLCETTLAFGKAEEPAPTLSRFPLAPLVAELIEAEALAAEAAGRVEFLADVPASLTIRADRDQLYRVLSNLSRNARQAIEGSGQPGAVEIGAGETDQGWWIRVADSGPGLPDKAREFLFKPFTGSARKGGTGLGLTIAADLVRGHGGRLELVRSDAEGSEFMIHLPRDLGTIPSRHATAAR</sequence>
<evidence type="ECO:0000256" key="1">
    <source>
        <dbReference type="ARBA" id="ARBA00000085"/>
    </source>
</evidence>
<dbReference type="InterPro" id="IPR005467">
    <property type="entry name" value="His_kinase_dom"/>
</dbReference>
<feature type="domain" description="Histidine kinase" evidence="10">
    <location>
        <begin position="250"/>
        <end position="461"/>
    </location>
</feature>
<keyword evidence="6 11" id="KW-0418">Kinase</keyword>
<evidence type="ECO:0000256" key="6">
    <source>
        <dbReference type="ARBA" id="ARBA00022777"/>
    </source>
</evidence>
<dbReference type="EC" id="2.7.13.3" evidence="2"/>
<organism evidence="11 12">
    <name type="scientific">Paracoccus spongiarum</name>
    <dbReference type="NCBI Taxonomy" id="3064387"/>
    <lineage>
        <taxon>Bacteria</taxon>
        <taxon>Pseudomonadati</taxon>
        <taxon>Pseudomonadota</taxon>
        <taxon>Alphaproteobacteria</taxon>
        <taxon>Rhodobacterales</taxon>
        <taxon>Paracoccaceae</taxon>
        <taxon>Paracoccus</taxon>
    </lineage>
</organism>
<dbReference type="PRINTS" id="PR00344">
    <property type="entry name" value="BCTRLSENSOR"/>
</dbReference>
<accession>A0ABT9JCT9</accession>
<dbReference type="SUPFAM" id="SSF55874">
    <property type="entry name" value="ATPase domain of HSP90 chaperone/DNA topoisomerase II/histidine kinase"/>
    <property type="match status" value="1"/>
</dbReference>
<dbReference type="InterPro" id="IPR003661">
    <property type="entry name" value="HisK_dim/P_dom"/>
</dbReference>
<feature type="transmembrane region" description="Helical" evidence="9">
    <location>
        <begin position="12"/>
        <end position="33"/>
    </location>
</feature>
<keyword evidence="7" id="KW-0067">ATP-binding</keyword>
<keyword evidence="9" id="KW-1133">Transmembrane helix</keyword>
<dbReference type="PANTHER" id="PTHR43065">
    <property type="entry name" value="SENSOR HISTIDINE KINASE"/>
    <property type="match status" value="1"/>
</dbReference>
<proteinExistence type="predicted"/>
<keyword evidence="4" id="KW-0808">Transferase</keyword>
<evidence type="ECO:0000256" key="3">
    <source>
        <dbReference type="ARBA" id="ARBA00022553"/>
    </source>
</evidence>
<reference evidence="11 12" key="1">
    <citation type="submission" date="2023-08" db="EMBL/GenBank/DDBJ databases">
        <authorList>
            <person name="Park J.-S."/>
        </authorList>
    </citation>
    <scope>NUCLEOTIDE SEQUENCE [LARGE SCALE GENOMIC DNA]</scope>
    <source>
        <strain evidence="11 12">2205BS29-5</strain>
    </source>
</reference>
<dbReference type="GO" id="GO:0016301">
    <property type="term" value="F:kinase activity"/>
    <property type="evidence" value="ECO:0007669"/>
    <property type="project" value="UniProtKB-KW"/>
</dbReference>
<dbReference type="RefSeq" id="WP_305963455.1">
    <property type="nucleotide sequence ID" value="NZ_JAVAMQ010000008.1"/>
</dbReference>
<dbReference type="CDD" id="cd00075">
    <property type="entry name" value="HATPase"/>
    <property type="match status" value="1"/>
</dbReference>